<dbReference type="InterPro" id="IPR011990">
    <property type="entry name" value="TPR-like_helical_dom_sf"/>
</dbReference>
<evidence type="ECO:0000259" key="2">
    <source>
        <dbReference type="Pfam" id="PF04326"/>
    </source>
</evidence>
<keyword evidence="4" id="KW-1185">Reference proteome</keyword>
<feature type="domain" description="NB-ARC" evidence="1">
    <location>
        <begin position="198"/>
        <end position="344"/>
    </location>
</feature>
<evidence type="ECO:0000259" key="1">
    <source>
        <dbReference type="Pfam" id="PF00931"/>
    </source>
</evidence>
<dbReference type="Pfam" id="PF04326">
    <property type="entry name" value="SLFN_AlbA_2"/>
    <property type="match status" value="1"/>
</dbReference>
<dbReference type="InterPro" id="IPR038461">
    <property type="entry name" value="Schlafen_AlbA_2_dom_sf"/>
</dbReference>
<dbReference type="Gene3D" id="1.25.40.10">
    <property type="entry name" value="Tetratricopeptide repeat domain"/>
    <property type="match status" value="1"/>
</dbReference>
<accession>A0ABV5H1I0</accession>
<dbReference type="EMBL" id="JBHMFA010000009">
    <property type="protein sequence ID" value="MFB9105549.1"/>
    <property type="molecule type" value="Genomic_DNA"/>
</dbReference>
<dbReference type="SUPFAM" id="SSF52540">
    <property type="entry name" value="P-loop containing nucleoside triphosphate hydrolases"/>
    <property type="match status" value="1"/>
</dbReference>
<dbReference type="Proteomes" id="UP001589590">
    <property type="component" value="Unassembled WGS sequence"/>
</dbReference>
<dbReference type="PRINTS" id="PR00364">
    <property type="entry name" value="DISEASERSIST"/>
</dbReference>
<dbReference type="InterPro" id="IPR007421">
    <property type="entry name" value="Schlafen_AlbA_2_dom"/>
</dbReference>
<evidence type="ECO:0000313" key="3">
    <source>
        <dbReference type="EMBL" id="MFB9105549.1"/>
    </source>
</evidence>
<dbReference type="Gene3D" id="3.30.950.30">
    <property type="entry name" value="Schlafen, AAA domain"/>
    <property type="match status" value="1"/>
</dbReference>
<reference evidence="3 4" key="1">
    <citation type="submission" date="2024-09" db="EMBL/GenBank/DDBJ databases">
        <authorList>
            <person name="Sun Q."/>
            <person name="Mori K."/>
        </authorList>
    </citation>
    <scope>NUCLEOTIDE SEQUENCE [LARGE SCALE GENOMIC DNA]</scope>
    <source>
        <strain evidence="3 4">CECT 8300</strain>
    </source>
</reference>
<feature type="domain" description="Schlafen AlbA-2" evidence="2">
    <location>
        <begin position="24"/>
        <end position="163"/>
    </location>
</feature>
<dbReference type="InterPro" id="IPR027417">
    <property type="entry name" value="P-loop_NTPase"/>
</dbReference>
<gene>
    <name evidence="3" type="ORF">ACFFU1_11605</name>
</gene>
<organism evidence="3 4">
    <name type="scientific">Algibacter miyuki</name>
    <dbReference type="NCBI Taxonomy" id="1306933"/>
    <lineage>
        <taxon>Bacteria</taxon>
        <taxon>Pseudomonadati</taxon>
        <taxon>Bacteroidota</taxon>
        <taxon>Flavobacteriia</taxon>
        <taxon>Flavobacteriales</taxon>
        <taxon>Flavobacteriaceae</taxon>
        <taxon>Algibacter</taxon>
    </lineage>
</organism>
<dbReference type="Pfam" id="PF00931">
    <property type="entry name" value="NB-ARC"/>
    <property type="match status" value="1"/>
</dbReference>
<evidence type="ECO:0000313" key="4">
    <source>
        <dbReference type="Proteomes" id="UP001589590"/>
    </source>
</evidence>
<sequence length="804" mass="92816">MTEKLQFVSKKTIKDIKDLEVKTESTDLDYKEIYTISDTKSKIEIAKDILAFANSKGGYLIYGVNNNFEWIGLDDRSDSDTDEANISNILDNYADGAIEFLTNTIEIEGAYFFILYIFPSKTIIPFKKDGQYNKASWKAGKSKNIAVFKTGDVYCRRGSRSIKADNLFYKLKSNNFKVIENVSTQPIMYNEFIGRKEYLTDLNNKLNNKNNRLIQIDGIGGIGKTTFVHHFTTRLIENDEFKNNFDFIIWTSSKRNKYTPQGIKDLSEFIANYSELLKDIYDFVVDLGLDENENYEIEETVINFLKNNKVLLIVDNLETLNDKDLISFLEHFPINSKAILTTRETLGDFYMSRINLNGFDEKEEFPEFLNSQYKLFCGNDENTFSNLYGESLPQLYQYTKGMPLAGQLISHQLSTGTPVETVLENLKNGKAYEDILRFCFKGSIDKLSKIEQALLFVFSLSEKEELLTIDDLIYISGYSSDDIGLQAIPKLTKISLCLKQKTESGEIGYSIPHLAKIYSKQYLVLKNEQDIISNYENFVQEKSKFNSDSSESVNLFYRSQAKNHKEKVAATEAIKALSVAYYDYDTAITTIERLIEKNSKFAFLYLIKGKIEDSGIYKESYEKTKKAFLLAIELDDQFLEALIELGYLEYKSRIGNRDKIKEIIQSSIDYFERALKINNEDQRIYLGLAQGYSMKARNISYYHHKRTKEKVANQANEYFEKAFYIGDKLSQTQIHSNAITSFGYAINIRNNNRDDLRALEICEKGLIYEPENTKLLKLKEELEFKVNPDNYAKNIFAEKGWKVK</sequence>
<name>A0ABV5H1I0_9FLAO</name>
<dbReference type="InterPro" id="IPR002182">
    <property type="entry name" value="NB-ARC"/>
</dbReference>
<dbReference type="SUPFAM" id="SSF48452">
    <property type="entry name" value="TPR-like"/>
    <property type="match status" value="1"/>
</dbReference>
<protein>
    <submittedName>
        <fullName evidence="3">RNA-binding domain-containing protein</fullName>
    </submittedName>
</protein>
<comment type="caution">
    <text evidence="3">The sequence shown here is derived from an EMBL/GenBank/DDBJ whole genome shotgun (WGS) entry which is preliminary data.</text>
</comment>
<dbReference type="RefSeq" id="WP_290268451.1">
    <property type="nucleotide sequence ID" value="NZ_JAUFQP010000007.1"/>
</dbReference>
<proteinExistence type="predicted"/>
<dbReference type="Gene3D" id="3.40.50.300">
    <property type="entry name" value="P-loop containing nucleotide triphosphate hydrolases"/>
    <property type="match status" value="1"/>
</dbReference>